<feature type="region of interest" description="Disordered" evidence="6">
    <location>
        <begin position="1"/>
        <end position="28"/>
    </location>
</feature>
<dbReference type="OrthoDB" id="5912862at2759"/>
<feature type="domain" description="SAM" evidence="7">
    <location>
        <begin position="551"/>
        <end position="616"/>
    </location>
</feature>
<dbReference type="InterPro" id="IPR050548">
    <property type="entry name" value="PcG_chromatin_remod_factors"/>
</dbReference>
<dbReference type="InterPro" id="IPR004092">
    <property type="entry name" value="Mbt"/>
</dbReference>
<dbReference type="Pfam" id="PF00536">
    <property type="entry name" value="SAM_1"/>
    <property type="match status" value="1"/>
</dbReference>
<dbReference type="SUPFAM" id="SSF47769">
    <property type="entry name" value="SAM/Pointed domain"/>
    <property type="match status" value="1"/>
</dbReference>
<dbReference type="InterPro" id="IPR013761">
    <property type="entry name" value="SAM/pointed_sf"/>
</dbReference>
<feature type="compositionally biased region" description="Polar residues" evidence="6">
    <location>
        <begin position="1"/>
        <end position="19"/>
    </location>
</feature>
<feature type="compositionally biased region" description="Polar residues" evidence="6">
    <location>
        <begin position="491"/>
        <end position="511"/>
    </location>
</feature>
<dbReference type="SUPFAM" id="SSF63748">
    <property type="entry name" value="Tudor/PWWP/MBT"/>
    <property type="match status" value="2"/>
</dbReference>
<comment type="subcellular location">
    <subcellularLocation>
        <location evidence="1">Nucleus</location>
    </subcellularLocation>
</comment>
<evidence type="ECO:0000259" key="7">
    <source>
        <dbReference type="PROSITE" id="PS50105"/>
    </source>
</evidence>
<keyword evidence="9" id="KW-1185">Reference proteome</keyword>
<dbReference type="Pfam" id="PF02820">
    <property type="entry name" value="MBT"/>
    <property type="match status" value="2"/>
</dbReference>
<feature type="repeat" description="MBT" evidence="5">
    <location>
        <begin position="133"/>
        <end position="236"/>
    </location>
</feature>
<protein>
    <recommendedName>
        <fullName evidence="7">SAM domain-containing protein</fullName>
    </recommendedName>
</protein>
<keyword evidence="4" id="KW-0539">Nucleus</keyword>
<dbReference type="SMART" id="SM00454">
    <property type="entry name" value="SAM"/>
    <property type="match status" value="1"/>
</dbReference>
<evidence type="ECO:0000313" key="8">
    <source>
        <dbReference type="EMBL" id="CAF0764225.1"/>
    </source>
</evidence>
<evidence type="ECO:0000256" key="3">
    <source>
        <dbReference type="ARBA" id="ARBA00022737"/>
    </source>
</evidence>
<evidence type="ECO:0000256" key="5">
    <source>
        <dbReference type="PROSITE-ProRule" id="PRU00459"/>
    </source>
</evidence>
<sequence length="616" mass="69279">MNLSPTLPSTKMLTNSTSDDSLREEEHDWKSYLAETKSEAAPAENFKQVLIPPENEFNVGEKLESIDPRNQDSWCIGTIIEKEGPRLRIRLDGTDDRNDFWRLVDSGDIRVYGKTSASGGQIVPPLGFQQNSTRWAKYFERYVKDGPFAAESCFKPQPPKPEKNYFKKGQKLEAVDPRHPQMICPATVSQVSTGDRRLTISLDGWSSSNDFKPEYSSRDIFPVGWCRLAGIPLAKVGGNPPSRSSNKTLPTTPNKQNGNVRQQSKVKKPVISPISNDSSYSPTSMDEKNNNLTRKSKSKKTSSIKKERRSSNEFKEINGFIKKERPIVTVYLNYVDDNSGMLLNPQKFRFSMPSMFGPGECHTVLATIFNSCIKCAFQQTSFIKRILDIFPTPKEDEKYSYTEIKLDNGTVIYIRQLDTEDDFWDIIRTFQNVILSGNDLFISTLPPIPSNNQSNDSSSSFLDSSLSPDKKQLSPSYKPIMSNTTKRKSTELTSSYSDNTTFISNGKSARSNSKEKSVYDTKPLVNPSPIITNQQNAKSIQNGASHRPERFTPSEVAAFVRGIDPSFDSLAARFLQEEIDGKALLLLTTDTLMRHMGLKLGPSLKIIHHIEKLKQS</sequence>
<evidence type="ECO:0000256" key="2">
    <source>
        <dbReference type="ARBA" id="ARBA00022491"/>
    </source>
</evidence>
<dbReference type="InterPro" id="IPR021987">
    <property type="entry name" value="SLED"/>
</dbReference>
<dbReference type="AlphaFoldDB" id="A0A813QAC0"/>
<feature type="compositionally biased region" description="Low complexity" evidence="6">
    <location>
        <begin position="452"/>
        <end position="467"/>
    </location>
</feature>
<keyword evidence="3" id="KW-0677">Repeat</keyword>
<evidence type="ECO:0000256" key="1">
    <source>
        <dbReference type="ARBA" id="ARBA00004123"/>
    </source>
</evidence>
<evidence type="ECO:0000256" key="6">
    <source>
        <dbReference type="SAM" id="MobiDB-lite"/>
    </source>
</evidence>
<keyword evidence="2" id="KW-0678">Repressor</keyword>
<evidence type="ECO:0000313" key="9">
    <source>
        <dbReference type="Proteomes" id="UP000663832"/>
    </source>
</evidence>
<name>A0A813QAC0_9BILA</name>
<dbReference type="GO" id="GO:0005634">
    <property type="term" value="C:nucleus"/>
    <property type="evidence" value="ECO:0007669"/>
    <property type="project" value="UniProtKB-SubCell"/>
</dbReference>
<dbReference type="Pfam" id="PF12140">
    <property type="entry name" value="SLED"/>
    <property type="match status" value="1"/>
</dbReference>
<dbReference type="PANTHER" id="PTHR12247">
    <property type="entry name" value="POLYCOMB GROUP PROTEIN"/>
    <property type="match status" value="1"/>
</dbReference>
<dbReference type="EMBL" id="CAJNOM010000007">
    <property type="protein sequence ID" value="CAF0764225.1"/>
    <property type="molecule type" value="Genomic_DNA"/>
</dbReference>
<gene>
    <name evidence="8" type="ORF">QVE165_LOCUS2231</name>
</gene>
<feature type="region of interest" description="Disordered" evidence="6">
    <location>
        <begin position="236"/>
        <end position="310"/>
    </location>
</feature>
<dbReference type="Proteomes" id="UP000663832">
    <property type="component" value="Unassembled WGS sequence"/>
</dbReference>
<dbReference type="Gene3D" id="2.30.30.140">
    <property type="match status" value="2"/>
</dbReference>
<evidence type="ECO:0000256" key="4">
    <source>
        <dbReference type="ARBA" id="ARBA00023242"/>
    </source>
</evidence>
<feature type="compositionally biased region" description="Polar residues" evidence="6">
    <location>
        <begin position="273"/>
        <end position="284"/>
    </location>
</feature>
<dbReference type="PROSITE" id="PS50105">
    <property type="entry name" value="SAM_DOMAIN"/>
    <property type="match status" value="1"/>
</dbReference>
<dbReference type="InterPro" id="IPR038348">
    <property type="entry name" value="SLED_sf"/>
</dbReference>
<feature type="region of interest" description="Disordered" evidence="6">
    <location>
        <begin position="452"/>
        <end position="530"/>
    </location>
</feature>
<feature type="compositionally biased region" description="Polar residues" evidence="6">
    <location>
        <begin position="241"/>
        <end position="263"/>
    </location>
</feature>
<organism evidence="8 9">
    <name type="scientific">Adineta steineri</name>
    <dbReference type="NCBI Taxonomy" id="433720"/>
    <lineage>
        <taxon>Eukaryota</taxon>
        <taxon>Metazoa</taxon>
        <taxon>Spiralia</taxon>
        <taxon>Gnathifera</taxon>
        <taxon>Rotifera</taxon>
        <taxon>Eurotatoria</taxon>
        <taxon>Bdelloidea</taxon>
        <taxon>Adinetida</taxon>
        <taxon>Adinetidae</taxon>
        <taxon>Adineta</taxon>
    </lineage>
</organism>
<comment type="caution">
    <text evidence="8">The sequence shown here is derived from an EMBL/GenBank/DDBJ whole genome shotgun (WGS) entry which is preliminary data.</text>
</comment>
<feature type="compositionally biased region" description="Basic residues" evidence="6">
    <location>
        <begin position="294"/>
        <end position="308"/>
    </location>
</feature>
<dbReference type="GO" id="GO:0045892">
    <property type="term" value="P:negative regulation of DNA-templated transcription"/>
    <property type="evidence" value="ECO:0007669"/>
    <property type="project" value="TreeGrafter"/>
</dbReference>
<reference evidence="8" key="1">
    <citation type="submission" date="2021-02" db="EMBL/GenBank/DDBJ databases">
        <authorList>
            <person name="Nowell W R."/>
        </authorList>
    </citation>
    <scope>NUCLEOTIDE SEQUENCE</scope>
</reference>
<feature type="repeat" description="MBT" evidence="5">
    <location>
        <begin position="27"/>
        <end position="125"/>
    </location>
</feature>
<dbReference type="Gene3D" id="3.90.1150.190">
    <property type="entry name" value="SLED domain"/>
    <property type="match status" value="1"/>
</dbReference>
<dbReference type="PROSITE" id="PS51079">
    <property type="entry name" value="MBT"/>
    <property type="match status" value="2"/>
</dbReference>
<accession>A0A813QAC0</accession>
<dbReference type="GO" id="GO:0042393">
    <property type="term" value="F:histone binding"/>
    <property type="evidence" value="ECO:0007669"/>
    <property type="project" value="TreeGrafter"/>
</dbReference>
<proteinExistence type="predicted"/>
<dbReference type="GO" id="GO:0003682">
    <property type="term" value="F:chromatin binding"/>
    <property type="evidence" value="ECO:0007669"/>
    <property type="project" value="TreeGrafter"/>
</dbReference>
<dbReference type="Gene3D" id="1.10.150.50">
    <property type="entry name" value="Transcription Factor, Ets-1"/>
    <property type="match status" value="1"/>
</dbReference>
<dbReference type="SMART" id="SM00561">
    <property type="entry name" value="MBT"/>
    <property type="match status" value="2"/>
</dbReference>
<dbReference type="InterPro" id="IPR001660">
    <property type="entry name" value="SAM"/>
</dbReference>
<dbReference type="PANTHER" id="PTHR12247:SF132">
    <property type="entry name" value="POLYCOMB PROTEIN SCM"/>
    <property type="match status" value="1"/>
</dbReference>